<dbReference type="EMBL" id="CAAALY010291742">
    <property type="protein sequence ID" value="VEL44202.1"/>
    <property type="molecule type" value="Genomic_DNA"/>
</dbReference>
<reference evidence="2" key="1">
    <citation type="submission" date="2018-11" db="EMBL/GenBank/DDBJ databases">
        <authorList>
            <consortium name="Pathogen Informatics"/>
        </authorList>
    </citation>
    <scope>NUCLEOTIDE SEQUENCE</scope>
</reference>
<gene>
    <name evidence="2" type="ORF">PXEA_LOCUS37642</name>
</gene>
<dbReference type="AlphaFoldDB" id="A0A448XSX6"/>
<feature type="compositionally biased region" description="Basic residues" evidence="1">
    <location>
        <begin position="64"/>
        <end position="73"/>
    </location>
</feature>
<organism evidence="2 3">
    <name type="scientific">Protopolystoma xenopodis</name>
    <dbReference type="NCBI Taxonomy" id="117903"/>
    <lineage>
        <taxon>Eukaryota</taxon>
        <taxon>Metazoa</taxon>
        <taxon>Spiralia</taxon>
        <taxon>Lophotrochozoa</taxon>
        <taxon>Platyhelminthes</taxon>
        <taxon>Monogenea</taxon>
        <taxon>Polyopisthocotylea</taxon>
        <taxon>Polystomatidea</taxon>
        <taxon>Polystomatidae</taxon>
        <taxon>Protopolystoma</taxon>
    </lineage>
</organism>
<comment type="caution">
    <text evidence="2">The sequence shown here is derived from an EMBL/GenBank/DDBJ whole genome shotgun (WGS) entry which is preliminary data.</text>
</comment>
<accession>A0A448XSX6</accession>
<evidence type="ECO:0000313" key="3">
    <source>
        <dbReference type="Proteomes" id="UP000784294"/>
    </source>
</evidence>
<protein>
    <submittedName>
        <fullName evidence="2">Uncharacterized protein</fullName>
    </submittedName>
</protein>
<sequence>MSTSNPGTSEHPTAGTQLPGCADGPHGLHAVLANRKRAQRPTSRNHPLRPTNRKHAHWPTNGNRTHRPVSRPAHKNVLQLEQEYSTRMARRGVKGCHSIVGHMRAGCKLGLRHCNDSVHLGPNEVEKGVLRVHGAQPSVLLAERSSHSGRTAVSNSPGASPLRELSRGGAAVGPREADLFGRRTEWDSLCICSRKTTSINLNGMFLRLAHIVWKI</sequence>
<evidence type="ECO:0000256" key="1">
    <source>
        <dbReference type="SAM" id="MobiDB-lite"/>
    </source>
</evidence>
<feature type="compositionally biased region" description="Polar residues" evidence="1">
    <location>
        <begin position="148"/>
        <end position="158"/>
    </location>
</feature>
<evidence type="ECO:0000313" key="2">
    <source>
        <dbReference type="EMBL" id="VEL44202.1"/>
    </source>
</evidence>
<name>A0A448XSX6_9PLAT</name>
<feature type="compositionally biased region" description="Polar residues" evidence="1">
    <location>
        <begin position="1"/>
        <end position="16"/>
    </location>
</feature>
<feature type="region of interest" description="Disordered" evidence="1">
    <location>
        <begin position="145"/>
        <end position="169"/>
    </location>
</feature>
<proteinExistence type="predicted"/>
<keyword evidence="3" id="KW-1185">Reference proteome</keyword>
<dbReference type="Proteomes" id="UP000784294">
    <property type="component" value="Unassembled WGS sequence"/>
</dbReference>
<feature type="region of interest" description="Disordered" evidence="1">
    <location>
        <begin position="1"/>
        <end position="73"/>
    </location>
</feature>